<keyword evidence="2" id="KW-0488">Methylation</keyword>
<dbReference type="InterPro" id="IPR045584">
    <property type="entry name" value="Pilin-like"/>
</dbReference>
<dbReference type="GO" id="GO:0044096">
    <property type="term" value="C:type IV pilus"/>
    <property type="evidence" value="ECO:0007669"/>
    <property type="project" value="TreeGrafter"/>
</dbReference>
<dbReference type="Pfam" id="PF07963">
    <property type="entry name" value="N_methyl"/>
    <property type="match status" value="1"/>
</dbReference>
<evidence type="ECO:0000313" key="4">
    <source>
        <dbReference type="EMBL" id="APP30191.1"/>
    </source>
</evidence>
<dbReference type="InterPro" id="IPR001082">
    <property type="entry name" value="Pilin"/>
</dbReference>
<evidence type="ECO:0000256" key="2">
    <source>
        <dbReference type="ARBA" id="ARBA00022481"/>
    </source>
</evidence>
<dbReference type="AlphaFoldDB" id="A0A1E3M9Z7"/>
<proteinExistence type="inferred from homology"/>
<evidence type="ECO:0000256" key="1">
    <source>
        <dbReference type="ARBA" id="ARBA00005233"/>
    </source>
</evidence>
<dbReference type="SUPFAM" id="SSF54523">
    <property type="entry name" value="Pili subunits"/>
    <property type="match status" value="1"/>
</dbReference>
<dbReference type="PANTHER" id="PTHR30093:SF34">
    <property type="entry name" value="PREPILIN PEPTIDASE-DEPENDENT PROTEIN D"/>
    <property type="match status" value="1"/>
</dbReference>
<dbReference type="RefSeq" id="WP_000993723.1">
    <property type="nucleotide sequence ID" value="NZ_AP023077.1"/>
</dbReference>
<dbReference type="Gene3D" id="3.30.700.10">
    <property type="entry name" value="Glycoprotein, Type 4 Pilin"/>
    <property type="match status" value="1"/>
</dbReference>
<name>A0A1E3M9Z7_ACIBA</name>
<protein>
    <submittedName>
        <fullName evidence="4">Prepilin-type N-terminal cleavage/methylation domain-containing protein</fullName>
    </submittedName>
</protein>
<dbReference type="PANTHER" id="PTHR30093">
    <property type="entry name" value="GENERAL SECRETION PATHWAY PROTEIN G"/>
    <property type="match status" value="1"/>
</dbReference>
<dbReference type="PROSITE" id="PS00409">
    <property type="entry name" value="PROKAR_NTER_METHYL"/>
    <property type="match status" value="1"/>
</dbReference>
<dbReference type="EMBL" id="CP018664">
    <property type="protein sequence ID" value="APP30191.1"/>
    <property type="molecule type" value="Genomic_DNA"/>
</dbReference>
<dbReference type="NCBIfam" id="TIGR02532">
    <property type="entry name" value="IV_pilin_GFxxxE"/>
    <property type="match status" value="1"/>
</dbReference>
<gene>
    <name evidence="4" type="ORF">AUO97_04900</name>
</gene>
<comment type="similarity">
    <text evidence="1 3">Belongs to the N-Me-Phe pilin family.</text>
</comment>
<sequence>MNAQKGFTLIELMIVVAIIGILAAIAIPQYQKYTARSQITAALAEISPGKTQFELALSEGTANSVNNNPAAIGLKSTTNNCSAVNVTANGTTGTIACTLQGSATITGGVLTLTRSADVAAASGVNANVGGWTCSITKGTTDISSVIAPKGCTII</sequence>
<dbReference type="GO" id="GO:0007155">
    <property type="term" value="P:cell adhesion"/>
    <property type="evidence" value="ECO:0007669"/>
    <property type="project" value="InterPro"/>
</dbReference>
<evidence type="ECO:0000256" key="3">
    <source>
        <dbReference type="RuleBase" id="RU000389"/>
    </source>
</evidence>
<accession>A0A1E3M9Z7</accession>
<dbReference type="GO" id="GO:0043107">
    <property type="term" value="P:type IV pilus-dependent motility"/>
    <property type="evidence" value="ECO:0007669"/>
    <property type="project" value="TreeGrafter"/>
</dbReference>
<dbReference type="Proteomes" id="UP000072389">
    <property type="component" value="Chromosome"/>
</dbReference>
<reference evidence="4 5" key="1">
    <citation type="journal article" date="2014" name="Antimicrob. Agents Chemother.">
        <title>Triclosan can select for an AdeIJK-overexpressing mutant of Acinetobacter baumannii ATCC 17978 that displays reduced susceptibility to multiple antibiotics.</title>
        <authorList>
            <person name="Fernando D.M."/>
            <person name="Xu W."/>
            <person name="Loewen P.C."/>
            <person name="Zhanel G.G."/>
            <person name="Kumar A."/>
        </authorList>
    </citation>
    <scope>NUCLEOTIDE SEQUENCE [LARGE SCALE GENOMIC DNA]</scope>
    <source>
        <strain evidence="5">ATCC 17978</strain>
    </source>
</reference>
<dbReference type="InterPro" id="IPR012902">
    <property type="entry name" value="N_methyl_site"/>
</dbReference>
<dbReference type="Pfam" id="PF00114">
    <property type="entry name" value="Pilin"/>
    <property type="match status" value="1"/>
</dbReference>
<organism evidence="4 5">
    <name type="scientific">Acinetobacter baumannii</name>
    <dbReference type="NCBI Taxonomy" id="470"/>
    <lineage>
        <taxon>Bacteria</taxon>
        <taxon>Pseudomonadati</taxon>
        <taxon>Pseudomonadota</taxon>
        <taxon>Gammaproteobacteria</taxon>
        <taxon>Moraxellales</taxon>
        <taxon>Moraxellaceae</taxon>
        <taxon>Acinetobacter</taxon>
        <taxon>Acinetobacter calcoaceticus/baumannii complex</taxon>
    </lineage>
</organism>
<evidence type="ECO:0000313" key="5">
    <source>
        <dbReference type="Proteomes" id="UP000072389"/>
    </source>
</evidence>
<keyword evidence="3" id="KW-0281">Fimbrium</keyword>